<dbReference type="AlphaFoldDB" id="V9HDM2"/>
<feature type="transmembrane region" description="Helical" evidence="2">
    <location>
        <begin position="6"/>
        <end position="26"/>
    </location>
</feature>
<organism evidence="3 4">
    <name type="scientific">Simonsiella muelleri ATCC 29453</name>
    <dbReference type="NCBI Taxonomy" id="641147"/>
    <lineage>
        <taxon>Bacteria</taxon>
        <taxon>Pseudomonadati</taxon>
        <taxon>Pseudomonadota</taxon>
        <taxon>Betaproteobacteria</taxon>
        <taxon>Neisseriales</taxon>
        <taxon>Neisseriaceae</taxon>
        <taxon>Simonsiella</taxon>
    </lineage>
</organism>
<gene>
    <name evidence="3" type="ORF">HMPREF9021_00006</name>
</gene>
<reference evidence="3 4" key="2">
    <citation type="submission" date="2011-10" db="EMBL/GenBank/DDBJ databases">
        <title>The Genome Sequence of Simonsiella muelleri ATCC 29453.</title>
        <authorList>
            <consortium name="The Broad Institute Genome Sequencing Platform"/>
            <consortium name="The Broad Institute Genome Sequencing Center for Infectious Disease"/>
            <person name="Earl A."/>
            <person name="Ward D."/>
            <person name="Feldgarden M."/>
            <person name="Gevers D."/>
            <person name="Izard J."/>
            <person name="Baranova O.V."/>
            <person name="Blanton J.M."/>
            <person name="Tanner A.C."/>
            <person name="Dewhirst F."/>
            <person name="Young S.K."/>
            <person name="Zeng Q."/>
            <person name="Gargeya S."/>
            <person name="Fitzgerald M."/>
            <person name="Haas B."/>
            <person name="Abouelleil A."/>
            <person name="Alvarado L."/>
            <person name="Arachchi H.M."/>
            <person name="Berlin A."/>
            <person name="Brown A."/>
            <person name="Chapman S.B."/>
            <person name="Chen Z."/>
            <person name="Dunbar C."/>
            <person name="Freedman E."/>
            <person name="Gearin G."/>
            <person name="Goldberg J."/>
            <person name="Griggs A."/>
            <person name="Gujja S."/>
            <person name="Heiman D."/>
            <person name="Howarth C."/>
            <person name="Larson L."/>
            <person name="Lui A."/>
            <person name="MacDonald P.J.P."/>
            <person name="Montmayeur A."/>
            <person name="Murphy C."/>
            <person name="Neiman D."/>
            <person name="Pearson M."/>
            <person name="Priest M."/>
            <person name="Roberts A."/>
            <person name="Saif S."/>
            <person name="Shea T."/>
            <person name="Shenoy N."/>
            <person name="Sisk P."/>
            <person name="Stolte C."/>
            <person name="Sykes S."/>
            <person name="Wortman J."/>
            <person name="Nusbaum C."/>
            <person name="Birren B."/>
        </authorList>
    </citation>
    <scope>NUCLEOTIDE SEQUENCE [LARGE SCALE GENOMIC DNA]</scope>
    <source>
        <strain evidence="3 4">ATCC 29453</strain>
    </source>
</reference>
<evidence type="ECO:0000313" key="4">
    <source>
        <dbReference type="Proteomes" id="UP000017813"/>
    </source>
</evidence>
<dbReference type="EMBL" id="ADCY02000001">
    <property type="protein sequence ID" value="EFG31611.1"/>
    <property type="molecule type" value="Genomic_DNA"/>
</dbReference>
<evidence type="ECO:0008006" key="5">
    <source>
        <dbReference type="Google" id="ProtNLM"/>
    </source>
</evidence>
<evidence type="ECO:0000256" key="2">
    <source>
        <dbReference type="SAM" id="Phobius"/>
    </source>
</evidence>
<dbReference type="HOGENOM" id="CLU_192294_0_1_4"/>
<dbReference type="OrthoDB" id="8604580at2"/>
<keyword evidence="2" id="KW-0812">Transmembrane</keyword>
<accession>V9HDM2</accession>
<comment type="caution">
    <text evidence="3">The sequence shown here is derived from an EMBL/GenBank/DDBJ whole genome shotgun (WGS) entry which is preliminary data.</text>
</comment>
<feature type="region of interest" description="Disordered" evidence="1">
    <location>
        <begin position="38"/>
        <end position="61"/>
    </location>
</feature>
<proteinExistence type="predicted"/>
<dbReference type="RefSeq" id="WP_002640939.1">
    <property type="nucleotide sequence ID" value="NZ_CP019448.1"/>
</dbReference>
<sequence length="61" mass="7030">MDLTWARVLFTLLVFNFFVLMLYIVYHKRNKSGYQEVGQSIIDDPDTPAENVHSNPDNGAK</sequence>
<protein>
    <recommendedName>
        <fullName evidence="5">Cytochrome c oxidase, cbb3-type, CcoQ subunit</fullName>
    </recommendedName>
</protein>
<reference evidence="3 4" key="1">
    <citation type="submission" date="2010-03" db="EMBL/GenBank/DDBJ databases">
        <authorList>
            <consortium name="The Broad Institute Genome Sequencing Platform"/>
            <person name="Ward D."/>
            <person name="Earl A."/>
            <person name="Feldgarden M."/>
            <person name="Gevers D."/>
            <person name="Young S."/>
            <person name="Zeng Q."/>
            <person name="Koehrsen M."/>
            <person name="Alvarado L."/>
            <person name="Berlin A.M."/>
            <person name="Borenstein D."/>
            <person name="Chapman S.B."/>
            <person name="Chen Z."/>
            <person name="Engels R."/>
            <person name="Freedman E."/>
            <person name="Gellesch M."/>
            <person name="Goldberg J."/>
            <person name="Griggs A."/>
            <person name="Gujja S."/>
            <person name="Heilman E.R."/>
            <person name="Heiman D.I."/>
            <person name="Hepburn T.A."/>
            <person name="Howarth C."/>
            <person name="Jen D."/>
            <person name="Larson L."/>
            <person name="Mehta T."/>
            <person name="Park D."/>
            <person name="Pearson M."/>
            <person name="Richards J."/>
            <person name="Roberts A."/>
            <person name="Saif S."/>
            <person name="Shea T.D."/>
            <person name="Shenoy N."/>
            <person name="Sisk P."/>
            <person name="Stolte C."/>
            <person name="Sykes S.N."/>
            <person name="Walk T."/>
            <person name="White J."/>
            <person name="Yandava C."/>
            <person name="Izard J."/>
            <person name="Baranova O.V."/>
            <person name="Blanton J.M."/>
            <person name="Tanner A.C."/>
            <person name="Dewhirst F."/>
            <person name="Haas B."/>
            <person name="Nusbaum C."/>
            <person name="Birren B."/>
        </authorList>
    </citation>
    <scope>NUCLEOTIDE SEQUENCE [LARGE SCALE GENOMIC DNA]</scope>
    <source>
        <strain evidence="3 4">ATCC 29453</strain>
    </source>
</reference>
<dbReference type="KEGG" id="smur:BWP33_02535"/>
<keyword evidence="4" id="KW-1185">Reference proteome</keyword>
<name>V9HDM2_9NEIS</name>
<feature type="compositionally biased region" description="Polar residues" evidence="1">
    <location>
        <begin position="52"/>
        <end position="61"/>
    </location>
</feature>
<evidence type="ECO:0000313" key="3">
    <source>
        <dbReference type="EMBL" id="EFG31611.1"/>
    </source>
</evidence>
<keyword evidence="2" id="KW-0472">Membrane</keyword>
<dbReference type="STRING" id="641147.HMPREF9021_00006"/>
<dbReference type="Proteomes" id="UP000017813">
    <property type="component" value="Unassembled WGS sequence"/>
</dbReference>
<evidence type="ECO:0000256" key="1">
    <source>
        <dbReference type="SAM" id="MobiDB-lite"/>
    </source>
</evidence>
<keyword evidence="2" id="KW-1133">Transmembrane helix</keyword>